<organism evidence="1 2">
    <name type="scientific">Novosphingobium album</name>
    <name type="common">ex Liu et al. 2023</name>
    <dbReference type="NCBI Taxonomy" id="3031130"/>
    <lineage>
        <taxon>Bacteria</taxon>
        <taxon>Pseudomonadati</taxon>
        <taxon>Pseudomonadota</taxon>
        <taxon>Alphaproteobacteria</taxon>
        <taxon>Sphingomonadales</taxon>
        <taxon>Sphingomonadaceae</taxon>
        <taxon>Novosphingobium</taxon>
    </lineage>
</organism>
<dbReference type="EMBL" id="JARESE010000086">
    <property type="protein sequence ID" value="MDE8654554.1"/>
    <property type="molecule type" value="Genomic_DNA"/>
</dbReference>
<dbReference type="SUPFAM" id="SSF52467">
    <property type="entry name" value="DHS-like NAD/FAD-binding domain"/>
    <property type="match status" value="1"/>
</dbReference>
<comment type="caution">
    <text evidence="1">The sequence shown here is derived from an EMBL/GenBank/DDBJ whole genome shotgun (WGS) entry which is preliminary data.</text>
</comment>
<evidence type="ECO:0000313" key="2">
    <source>
        <dbReference type="Proteomes" id="UP001216253"/>
    </source>
</evidence>
<evidence type="ECO:0000313" key="1">
    <source>
        <dbReference type="EMBL" id="MDE8654554.1"/>
    </source>
</evidence>
<evidence type="ECO:0008006" key="3">
    <source>
        <dbReference type="Google" id="ProtNLM"/>
    </source>
</evidence>
<gene>
    <name evidence="1" type="ORF">PYV00_22910</name>
</gene>
<name>A0ABT5WXG7_9SPHN</name>
<protein>
    <recommendedName>
        <fullName evidence="3">Deacetylase sirtuin-type domain-containing protein</fullName>
    </recommendedName>
</protein>
<accession>A0ABT5WXG7</accession>
<keyword evidence="2" id="KW-1185">Reference proteome</keyword>
<proteinExistence type="predicted"/>
<sequence length="378" mass="43030">MANEPGNLLIVGAGFSFNAGLPLASDFTRELLDVGRLKLDGPSNGLVKYIRHFVDTAFGEGKSRSAKQWPELEDMFTLLDLSANTGHHLGPHYSAADLRVVRRAIIVRMIRMLSQTYKRRQRSPDDNWQLLETLFRDFDGETTAVLSMNWDTVFEQGLARTQSVRNIDYGCSARPHTFERGKLKRRVTSGDAARILKPHGSVNWLYCDACRETVWVPPSESLKVASTLFRTRDWQTLLGGKVPSSVETLSPPCPNCEANALGTRFATFSYRKALDFPMHAASWRTAEIYLKKSVDWVFFGYSMPSADFEFKHLLKRVQLTESERPRITVITGGTDADATVERFYRFFGRVPKERWDFRDGLTSEVIQHLRDIEVLRPV</sequence>
<dbReference type="Proteomes" id="UP001216253">
    <property type="component" value="Unassembled WGS sequence"/>
</dbReference>
<reference evidence="1 2" key="1">
    <citation type="submission" date="2023-03" db="EMBL/GenBank/DDBJ databases">
        <title>NovoSphingobium album sp. nov. isolated from polycyclic aromatic hydrocarbons- and heavy-metal polluted soil.</title>
        <authorList>
            <person name="Liu Z."/>
            <person name="Wang K."/>
        </authorList>
    </citation>
    <scope>NUCLEOTIDE SEQUENCE [LARGE SCALE GENOMIC DNA]</scope>
    <source>
        <strain evidence="1 2">H3SJ31-1</strain>
    </source>
</reference>
<dbReference type="InterPro" id="IPR029035">
    <property type="entry name" value="DHS-like_NAD/FAD-binding_dom"/>
</dbReference>
<dbReference type="RefSeq" id="WP_275230672.1">
    <property type="nucleotide sequence ID" value="NZ_JARESE010000086.1"/>
</dbReference>